<dbReference type="PANTHER" id="PTHR43428:SF1">
    <property type="entry name" value="ARSENATE REDUCTASE"/>
    <property type="match status" value="1"/>
</dbReference>
<dbReference type="PATRIC" id="fig|797114.5.peg.4477"/>
<dbReference type="Proteomes" id="UP000011626">
    <property type="component" value="Unassembled WGS sequence"/>
</dbReference>
<evidence type="ECO:0000256" key="1">
    <source>
        <dbReference type="ARBA" id="ARBA00022849"/>
    </source>
</evidence>
<organism evidence="3 4">
    <name type="scientific">Halosimplex carlsbadense 2-9-1</name>
    <dbReference type="NCBI Taxonomy" id="797114"/>
    <lineage>
        <taxon>Archaea</taxon>
        <taxon>Methanobacteriati</taxon>
        <taxon>Methanobacteriota</taxon>
        <taxon>Stenosarchaea group</taxon>
        <taxon>Halobacteria</taxon>
        <taxon>Halobacteriales</taxon>
        <taxon>Haloarculaceae</taxon>
        <taxon>Halosimplex</taxon>
    </lineage>
</organism>
<name>M0C913_9EURY</name>
<proteinExistence type="predicted"/>
<dbReference type="eggNOG" id="arCOG04425">
    <property type="taxonomic scope" value="Archaea"/>
</dbReference>
<sequence length="148" mass="16375">MPLRLQQQSMKLAFVCVGNAGRSQMATAFAERERDERGTDVEIVTGGVNPANSVHDEVVGVLKEEGIDISDRTPREITPADIEDADYVVTMGCSVDQFRPEGWEGEARQWNLEASGGETVASYRPVRDEIREQVKRFFDEIGGTTPAE</sequence>
<dbReference type="PANTHER" id="PTHR43428">
    <property type="entry name" value="ARSENATE REDUCTASE"/>
    <property type="match status" value="1"/>
</dbReference>
<keyword evidence="4" id="KW-1185">Reference proteome</keyword>
<evidence type="ECO:0000259" key="2">
    <source>
        <dbReference type="SMART" id="SM00226"/>
    </source>
</evidence>
<reference evidence="3 4" key="1">
    <citation type="journal article" date="2014" name="PLoS Genet.">
        <title>Phylogenetically driven sequencing of extremely halophilic archaea reveals strategies for static and dynamic osmo-response.</title>
        <authorList>
            <person name="Becker E.A."/>
            <person name="Seitzer P.M."/>
            <person name="Tritt A."/>
            <person name="Larsen D."/>
            <person name="Krusor M."/>
            <person name="Yao A.I."/>
            <person name="Wu D."/>
            <person name="Madern D."/>
            <person name="Eisen J.A."/>
            <person name="Darling A.E."/>
            <person name="Facciotti M.T."/>
        </authorList>
    </citation>
    <scope>NUCLEOTIDE SEQUENCE [LARGE SCALE GENOMIC DNA]</scope>
    <source>
        <strain evidence="3 4">2-9-1</strain>
    </source>
</reference>
<gene>
    <name evidence="3" type="ORF">C475_22319</name>
</gene>
<dbReference type="SUPFAM" id="SSF52788">
    <property type="entry name" value="Phosphotyrosine protein phosphatases I"/>
    <property type="match status" value="1"/>
</dbReference>
<dbReference type="EMBL" id="AOIU01000049">
    <property type="protein sequence ID" value="ELZ19725.1"/>
    <property type="molecule type" value="Genomic_DNA"/>
</dbReference>
<feature type="domain" description="Phosphotyrosine protein phosphatase I" evidence="2">
    <location>
        <begin position="10"/>
        <end position="140"/>
    </location>
</feature>
<dbReference type="Pfam" id="PF01451">
    <property type="entry name" value="LMWPc"/>
    <property type="match status" value="1"/>
</dbReference>
<keyword evidence="1" id="KW-0059">Arsenical resistance</keyword>
<protein>
    <submittedName>
        <fullName evidence="3">Protein tyrosine phosphatase</fullName>
    </submittedName>
</protein>
<dbReference type="Gene3D" id="3.40.50.2300">
    <property type="match status" value="1"/>
</dbReference>
<dbReference type="InterPro" id="IPR036196">
    <property type="entry name" value="Ptyr_pPase_sf"/>
</dbReference>
<evidence type="ECO:0000313" key="3">
    <source>
        <dbReference type="EMBL" id="ELZ19725.1"/>
    </source>
</evidence>
<accession>M0C913</accession>
<dbReference type="InterPro" id="IPR023485">
    <property type="entry name" value="Ptyr_pPase"/>
</dbReference>
<comment type="caution">
    <text evidence="3">The sequence shown here is derived from an EMBL/GenBank/DDBJ whole genome shotgun (WGS) entry which is preliminary data.</text>
</comment>
<dbReference type="SMART" id="SM00226">
    <property type="entry name" value="LMWPc"/>
    <property type="match status" value="1"/>
</dbReference>
<evidence type="ECO:0000313" key="4">
    <source>
        <dbReference type="Proteomes" id="UP000011626"/>
    </source>
</evidence>
<dbReference type="GO" id="GO:0046685">
    <property type="term" value="P:response to arsenic-containing substance"/>
    <property type="evidence" value="ECO:0007669"/>
    <property type="project" value="UniProtKB-KW"/>
</dbReference>
<dbReference type="STRING" id="797114.C475_22319"/>
<dbReference type="AlphaFoldDB" id="M0C913"/>